<organism evidence="1 2">
    <name type="scientific">Parasponia andersonii</name>
    <name type="common">Sponia andersonii</name>
    <dbReference type="NCBI Taxonomy" id="3476"/>
    <lineage>
        <taxon>Eukaryota</taxon>
        <taxon>Viridiplantae</taxon>
        <taxon>Streptophyta</taxon>
        <taxon>Embryophyta</taxon>
        <taxon>Tracheophyta</taxon>
        <taxon>Spermatophyta</taxon>
        <taxon>Magnoliopsida</taxon>
        <taxon>eudicotyledons</taxon>
        <taxon>Gunneridae</taxon>
        <taxon>Pentapetalae</taxon>
        <taxon>rosids</taxon>
        <taxon>fabids</taxon>
        <taxon>Rosales</taxon>
        <taxon>Cannabaceae</taxon>
        <taxon>Parasponia</taxon>
    </lineage>
</organism>
<dbReference type="AlphaFoldDB" id="A0A2P5E196"/>
<protein>
    <submittedName>
        <fullName evidence="1">Uncharacterized protein</fullName>
    </submittedName>
</protein>
<proteinExistence type="predicted"/>
<dbReference type="EMBL" id="JXTB01000005">
    <property type="protein sequence ID" value="PON79296.1"/>
    <property type="molecule type" value="Genomic_DNA"/>
</dbReference>
<name>A0A2P5E196_PARAD</name>
<comment type="caution">
    <text evidence="1">The sequence shown here is derived from an EMBL/GenBank/DDBJ whole genome shotgun (WGS) entry which is preliminary data.</text>
</comment>
<sequence length="66" mass="7895">MEKEIRRTKVSKLVVTFDTKFGKSVLKNGKIFNNMLAQHLKFEFPCDNVLFMDEVIQTMTHIFRDW</sequence>
<keyword evidence="2" id="KW-1185">Reference proteome</keyword>
<accession>A0A2P5E196</accession>
<reference evidence="2" key="1">
    <citation type="submission" date="2016-06" db="EMBL/GenBank/DDBJ databases">
        <title>Parallel loss of symbiosis genes in relatives of nitrogen-fixing non-legume Parasponia.</title>
        <authorList>
            <person name="Van Velzen R."/>
            <person name="Holmer R."/>
            <person name="Bu F."/>
            <person name="Rutten L."/>
            <person name="Van Zeijl A."/>
            <person name="Liu W."/>
            <person name="Santuari L."/>
            <person name="Cao Q."/>
            <person name="Sharma T."/>
            <person name="Shen D."/>
            <person name="Roswanjaya Y."/>
            <person name="Wardhani T."/>
            <person name="Kalhor M.S."/>
            <person name="Jansen J."/>
            <person name="Van den Hoogen J."/>
            <person name="Gungor B."/>
            <person name="Hartog M."/>
            <person name="Hontelez J."/>
            <person name="Verver J."/>
            <person name="Yang W.-C."/>
            <person name="Schijlen E."/>
            <person name="Repin R."/>
            <person name="Schilthuizen M."/>
            <person name="Schranz E."/>
            <person name="Heidstra R."/>
            <person name="Miyata K."/>
            <person name="Fedorova E."/>
            <person name="Kohlen W."/>
            <person name="Bisseling T."/>
            <person name="Smit S."/>
            <person name="Geurts R."/>
        </authorList>
    </citation>
    <scope>NUCLEOTIDE SEQUENCE [LARGE SCALE GENOMIC DNA]</scope>
    <source>
        <strain evidence="2">cv. WU1-14</strain>
    </source>
</reference>
<evidence type="ECO:0000313" key="1">
    <source>
        <dbReference type="EMBL" id="PON79296.1"/>
    </source>
</evidence>
<gene>
    <name evidence="1" type="ORF">PanWU01x14_014120</name>
</gene>
<evidence type="ECO:0000313" key="2">
    <source>
        <dbReference type="Proteomes" id="UP000237105"/>
    </source>
</evidence>
<dbReference type="Proteomes" id="UP000237105">
    <property type="component" value="Unassembled WGS sequence"/>
</dbReference>